<proteinExistence type="predicted"/>
<reference evidence="1 2" key="1">
    <citation type="submission" date="2014-06" db="EMBL/GenBank/DDBJ databases">
        <title>Helicobacter pullorum isolates in fresh chicken meat - phenotypic and genotypic features.</title>
        <authorList>
            <person name="Borges V."/>
            <person name="Santos A."/>
            <person name="Correia C.B."/>
            <person name="Saraiva M."/>
            <person name="Menard A."/>
            <person name="Vieira L."/>
            <person name="Sampaio D.A."/>
            <person name="Gomes J.P."/>
            <person name="Oleastro M."/>
        </authorList>
    </citation>
    <scope>NUCLEOTIDE SEQUENCE [LARGE SCALE GENOMIC DNA]</scope>
    <source>
        <strain evidence="1 2">229334/12</strain>
    </source>
</reference>
<evidence type="ECO:0000313" key="2">
    <source>
        <dbReference type="Proteomes" id="UP000037997"/>
    </source>
</evidence>
<evidence type="ECO:0000313" key="1">
    <source>
        <dbReference type="EMBL" id="KPH54545.1"/>
    </source>
</evidence>
<dbReference type="EMBL" id="JNOC01000114">
    <property type="protein sequence ID" value="KPH54545.1"/>
    <property type="molecule type" value="Genomic_DNA"/>
</dbReference>
<dbReference type="PATRIC" id="fig|35818.11.peg.130"/>
<gene>
    <name evidence="1" type="ORF">HPU229334_00660</name>
</gene>
<name>A0A0N0LSD1_9HELI</name>
<comment type="caution">
    <text evidence="1">The sequence shown here is derived from an EMBL/GenBank/DDBJ whole genome shotgun (WGS) entry which is preliminary data.</text>
</comment>
<protein>
    <submittedName>
        <fullName evidence="1">Uncharacterized protein</fullName>
    </submittedName>
</protein>
<sequence>MIFRSLNDERLKLQHYPLEVVENVNTEVIGVVGTPFILKEEEAFVVLLEKIETPTILRELINHKKALVINDGKGIK</sequence>
<dbReference type="Proteomes" id="UP000037997">
    <property type="component" value="Unassembled WGS sequence"/>
</dbReference>
<accession>A0A0N0LSD1</accession>
<dbReference type="RefSeq" id="WP_054198749.1">
    <property type="nucleotide sequence ID" value="NZ_JNOC01000114.1"/>
</dbReference>
<organism evidence="1 2">
    <name type="scientific">Helicobacter pullorum</name>
    <dbReference type="NCBI Taxonomy" id="35818"/>
    <lineage>
        <taxon>Bacteria</taxon>
        <taxon>Pseudomonadati</taxon>
        <taxon>Campylobacterota</taxon>
        <taxon>Epsilonproteobacteria</taxon>
        <taxon>Campylobacterales</taxon>
        <taxon>Helicobacteraceae</taxon>
        <taxon>Helicobacter</taxon>
    </lineage>
</organism>
<dbReference type="AlphaFoldDB" id="A0A0N0LSD1"/>